<feature type="compositionally biased region" description="Basic and acidic residues" evidence="1">
    <location>
        <begin position="24"/>
        <end position="33"/>
    </location>
</feature>
<dbReference type="RefSeq" id="WP_191052348.1">
    <property type="nucleotide sequence ID" value="NZ_JACXRZ010000011.1"/>
</dbReference>
<dbReference type="EMBL" id="JACXRZ010000011">
    <property type="protein sequence ID" value="MBD3144836.1"/>
    <property type="molecule type" value="Genomic_DNA"/>
</dbReference>
<reference evidence="2 3" key="1">
    <citation type="submission" date="2020-09" db="EMBL/GenBank/DDBJ databases">
        <title>Actinomycete isolated from the Camponotus japonicus Mayr.</title>
        <authorList>
            <person name="Gong X."/>
        </authorList>
    </citation>
    <scope>NUCLEOTIDE SEQUENCE [LARGE SCALE GENOMIC DNA]</scope>
    <source>
        <strain evidence="2 3">2C-HV3</strain>
    </source>
</reference>
<sequence length="55" mass="5811">MCLSCGYGEPDDDHGSPDHGTWTDPRKTSKVADVDPARVADTIRPGMEALGTPPS</sequence>
<evidence type="ECO:0000313" key="2">
    <source>
        <dbReference type="EMBL" id="MBD3144836.1"/>
    </source>
</evidence>
<gene>
    <name evidence="2" type="ORF">IEQ31_16790</name>
</gene>
<protein>
    <submittedName>
        <fullName evidence="2">Uncharacterized protein</fullName>
    </submittedName>
</protein>
<keyword evidence="3" id="KW-1185">Reference proteome</keyword>
<proteinExistence type="predicted"/>
<name>A0ABR8L3M7_9ACTN</name>
<accession>A0ABR8L3M7</accession>
<evidence type="ECO:0000313" key="3">
    <source>
        <dbReference type="Proteomes" id="UP000653231"/>
    </source>
</evidence>
<feature type="region of interest" description="Disordered" evidence="1">
    <location>
        <begin position="1"/>
        <end position="33"/>
    </location>
</feature>
<comment type="caution">
    <text evidence="2">The sequence shown here is derived from an EMBL/GenBank/DDBJ whole genome shotgun (WGS) entry which is preliminary data.</text>
</comment>
<dbReference type="Proteomes" id="UP000653231">
    <property type="component" value="Unassembled WGS sequence"/>
</dbReference>
<organism evidence="2 3">
    <name type="scientific">Microbispora bryophytorum subsp. camponoti</name>
    <dbReference type="NCBI Taxonomy" id="1677852"/>
    <lineage>
        <taxon>Bacteria</taxon>
        <taxon>Bacillati</taxon>
        <taxon>Actinomycetota</taxon>
        <taxon>Actinomycetes</taxon>
        <taxon>Streptosporangiales</taxon>
        <taxon>Streptosporangiaceae</taxon>
        <taxon>Microbispora</taxon>
    </lineage>
</organism>
<evidence type="ECO:0000256" key="1">
    <source>
        <dbReference type="SAM" id="MobiDB-lite"/>
    </source>
</evidence>